<proteinExistence type="predicted"/>
<protein>
    <submittedName>
        <fullName evidence="1">N-formylglutamate deformylase</fullName>
    </submittedName>
</protein>
<dbReference type="SUPFAM" id="SSF53187">
    <property type="entry name" value="Zn-dependent exopeptidases"/>
    <property type="match status" value="1"/>
</dbReference>
<gene>
    <name evidence="1" type="ORF">DCK97_23075</name>
</gene>
<dbReference type="EMBL" id="DMAI01000378">
    <property type="protein sequence ID" value="HAE50299.1"/>
    <property type="molecule type" value="Genomic_DNA"/>
</dbReference>
<comment type="caution">
    <text evidence="1">The sequence shown here is derived from an EMBL/GenBank/DDBJ whole genome shotgun (WGS) entry which is preliminary data.</text>
</comment>
<organism evidence="1 2">
    <name type="scientific">Tistrella mobilis</name>
    <dbReference type="NCBI Taxonomy" id="171437"/>
    <lineage>
        <taxon>Bacteria</taxon>
        <taxon>Pseudomonadati</taxon>
        <taxon>Pseudomonadota</taxon>
        <taxon>Alphaproteobacteria</taxon>
        <taxon>Geminicoccales</taxon>
        <taxon>Geminicoccaceae</taxon>
        <taxon>Tistrella</taxon>
    </lineage>
</organism>
<dbReference type="AlphaFoldDB" id="A0A3B9ISV4"/>
<dbReference type="Proteomes" id="UP000257706">
    <property type="component" value="Unassembled WGS sequence"/>
</dbReference>
<dbReference type="Pfam" id="PF05013">
    <property type="entry name" value="FGase"/>
    <property type="match status" value="1"/>
</dbReference>
<evidence type="ECO:0000313" key="2">
    <source>
        <dbReference type="Proteomes" id="UP000257706"/>
    </source>
</evidence>
<dbReference type="InterPro" id="IPR007709">
    <property type="entry name" value="N-FG_amidohydro"/>
</dbReference>
<dbReference type="Gene3D" id="3.40.630.40">
    <property type="entry name" value="Zn-dependent exopeptidases"/>
    <property type="match status" value="1"/>
</dbReference>
<reference evidence="1 2" key="1">
    <citation type="journal article" date="2018" name="Nat. Biotechnol.">
        <title>A standardized bacterial taxonomy based on genome phylogeny substantially revises the tree of life.</title>
        <authorList>
            <person name="Parks D.H."/>
            <person name="Chuvochina M."/>
            <person name="Waite D.W."/>
            <person name="Rinke C."/>
            <person name="Skarshewski A."/>
            <person name="Chaumeil P.A."/>
            <person name="Hugenholtz P."/>
        </authorList>
    </citation>
    <scope>NUCLEOTIDE SEQUENCE [LARGE SCALE GENOMIC DNA]</scope>
    <source>
        <strain evidence="1">UBA8739</strain>
    </source>
</reference>
<accession>A0A3B9ISV4</accession>
<sequence>VVDGRFVGGHITRSYGRPNQGVEAIQMELVQETYMEENGPPFSFLPERAARIRPVLKAVMAAFIG</sequence>
<evidence type="ECO:0000313" key="1">
    <source>
        <dbReference type="EMBL" id="HAE50299.1"/>
    </source>
</evidence>
<name>A0A3B9ISV4_9PROT</name>
<feature type="non-terminal residue" evidence="1">
    <location>
        <position position="1"/>
    </location>
</feature>